<dbReference type="GO" id="GO:0006508">
    <property type="term" value="P:proteolysis"/>
    <property type="evidence" value="ECO:0007669"/>
    <property type="project" value="UniProtKB-KW"/>
</dbReference>
<evidence type="ECO:0000256" key="4">
    <source>
        <dbReference type="ARBA" id="ARBA00022825"/>
    </source>
</evidence>
<feature type="active site" description="Charge relay system" evidence="5">
    <location>
        <position position="187"/>
    </location>
</feature>
<feature type="active site" description="Charge relay system" evidence="5">
    <location>
        <position position="349"/>
    </location>
</feature>
<gene>
    <name evidence="8" type="ORF">Prubr_26450</name>
</gene>
<dbReference type="KEGG" id="pry:Prubr_26450"/>
<dbReference type="Pfam" id="PF00082">
    <property type="entry name" value="Peptidase_S8"/>
    <property type="match status" value="1"/>
</dbReference>
<dbReference type="InterPro" id="IPR036852">
    <property type="entry name" value="Peptidase_S8/S53_dom_sf"/>
</dbReference>
<comment type="similarity">
    <text evidence="1 5">Belongs to the peptidase S8 family.</text>
</comment>
<evidence type="ECO:0000259" key="7">
    <source>
        <dbReference type="Pfam" id="PF00082"/>
    </source>
</evidence>
<feature type="compositionally biased region" description="Basic residues" evidence="6">
    <location>
        <begin position="12"/>
        <end position="23"/>
    </location>
</feature>
<evidence type="ECO:0000256" key="3">
    <source>
        <dbReference type="ARBA" id="ARBA00022801"/>
    </source>
</evidence>
<dbReference type="CDD" id="cd00306">
    <property type="entry name" value="Peptidases_S8_S53"/>
    <property type="match status" value="1"/>
</dbReference>
<feature type="domain" description="Peptidase S8/S53" evidence="7">
    <location>
        <begin position="142"/>
        <end position="364"/>
    </location>
</feature>
<dbReference type="InterPro" id="IPR000209">
    <property type="entry name" value="Peptidase_S8/S53_dom"/>
</dbReference>
<protein>
    <submittedName>
        <fullName evidence="8">Serine protease</fullName>
    </submittedName>
</protein>
<name>A0A810MYS9_9ACTN</name>
<dbReference type="PROSITE" id="PS51892">
    <property type="entry name" value="SUBTILASE"/>
    <property type="match status" value="1"/>
</dbReference>
<proteinExistence type="inferred from homology"/>
<dbReference type="EMBL" id="AP023359">
    <property type="protein sequence ID" value="BCJ65624.1"/>
    <property type="molecule type" value="Genomic_DNA"/>
</dbReference>
<evidence type="ECO:0000313" key="8">
    <source>
        <dbReference type="EMBL" id="BCJ65624.1"/>
    </source>
</evidence>
<dbReference type="PANTHER" id="PTHR43806">
    <property type="entry name" value="PEPTIDASE S8"/>
    <property type="match status" value="1"/>
</dbReference>
<dbReference type="Gene3D" id="3.40.50.200">
    <property type="entry name" value="Peptidase S8/S53 domain"/>
    <property type="match status" value="1"/>
</dbReference>
<evidence type="ECO:0000313" key="9">
    <source>
        <dbReference type="Proteomes" id="UP000680866"/>
    </source>
</evidence>
<keyword evidence="3 5" id="KW-0378">Hydrolase</keyword>
<dbReference type="SUPFAM" id="SSF52743">
    <property type="entry name" value="Subtilisin-like"/>
    <property type="match status" value="1"/>
</dbReference>
<dbReference type="PANTHER" id="PTHR43806:SF11">
    <property type="entry name" value="CEREVISIN-RELATED"/>
    <property type="match status" value="1"/>
</dbReference>
<sequence length="391" mass="41580">MSASDDRLAGYQHRRQRRLRSLPRLRSTATRPDSPVWYVADELLVVEEDRRHVERYLTGQRREVTALGDEEVVPGLRRYFATGLDVPDTVRAVRGGAPRGATVLCPNHVFLGTPFNHGGPCGPPVPASEAALAGRPSDDDLVSVAIVDTGAWVDSKLPAGYYRPGAVDIETETDVDNDGLLDGDVGHANFIAGVIVRHAPQVELSVLKVLDTFGVCTEDQLVRALGRLDPSVQVVNLSLGGFTEDDLPPVGLRVALENALAVPDRVVVAAAGNNGNRTSPFWPAAFAGAGHAWSDRVAAVAAHDGSAICDWSNAGPWVTLAAPGQDIHSTFINHDEFFPSGWAQWSGTSFATPRVVAEIATHIAAGRSPAAALEHVVATAGDTFDDYIGLS</sequence>
<dbReference type="GO" id="GO:0004252">
    <property type="term" value="F:serine-type endopeptidase activity"/>
    <property type="evidence" value="ECO:0007669"/>
    <property type="project" value="UniProtKB-UniRule"/>
</dbReference>
<keyword evidence="9" id="KW-1185">Reference proteome</keyword>
<keyword evidence="4 5" id="KW-0720">Serine protease</keyword>
<evidence type="ECO:0000256" key="6">
    <source>
        <dbReference type="SAM" id="MobiDB-lite"/>
    </source>
</evidence>
<feature type="active site" description="Charge relay system" evidence="5">
    <location>
        <position position="148"/>
    </location>
</feature>
<dbReference type="InterPro" id="IPR050131">
    <property type="entry name" value="Peptidase_S8_subtilisin-like"/>
</dbReference>
<dbReference type="RefSeq" id="WP_212825191.1">
    <property type="nucleotide sequence ID" value="NZ_AP023359.1"/>
</dbReference>
<dbReference type="AlphaFoldDB" id="A0A810MYS9"/>
<dbReference type="Proteomes" id="UP000680866">
    <property type="component" value="Chromosome"/>
</dbReference>
<organism evidence="8 9">
    <name type="scientific">Polymorphospora rubra</name>
    <dbReference type="NCBI Taxonomy" id="338584"/>
    <lineage>
        <taxon>Bacteria</taxon>
        <taxon>Bacillati</taxon>
        <taxon>Actinomycetota</taxon>
        <taxon>Actinomycetes</taxon>
        <taxon>Micromonosporales</taxon>
        <taxon>Micromonosporaceae</taxon>
        <taxon>Polymorphospora</taxon>
    </lineage>
</organism>
<evidence type="ECO:0000256" key="5">
    <source>
        <dbReference type="PROSITE-ProRule" id="PRU01240"/>
    </source>
</evidence>
<evidence type="ECO:0000256" key="1">
    <source>
        <dbReference type="ARBA" id="ARBA00011073"/>
    </source>
</evidence>
<accession>A0A810MYS9</accession>
<feature type="region of interest" description="Disordered" evidence="6">
    <location>
        <begin position="1"/>
        <end position="29"/>
    </location>
</feature>
<evidence type="ECO:0000256" key="2">
    <source>
        <dbReference type="ARBA" id="ARBA00022670"/>
    </source>
</evidence>
<keyword evidence="2 5" id="KW-0645">Protease</keyword>
<dbReference type="PROSITE" id="PS00138">
    <property type="entry name" value="SUBTILASE_SER"/>
    <property type="match status" value="1"/>
</dbReference>
<reference evidence="8" key="1">
    <citation type="submission" date="2020-08" db="EMBL/GenBank/DDBJ databases">
        <title>Whole genome shotgun sequence of Polymorphospora rubra NBRC 101157.</title>
        <authorList>
            <person name="Komaki H."/>
            <person name="Tamura T."/>
        </authorList>
    </citation>
    <scope>NUCLEOTIDE SEQUENCE</scope>
    <source>
        <strain evidence="8">NBRC 101157</strain>
    </source>
</reference>
<dbReference type="InterPro" id="IPR023828">
    <property type="entry name" value="Peptidase_S8_Ser-AS"/>
</dbReference>